<dbReference type="Proteomes" id="UP000830167">
    <property type="component" value="Chromosome"/>
</dbReference>
<dbReference type="EMBL" id="CP089291">
    <property type="protein sequence ID" value="UOF89576.1"/>
    <property type="molecule type" value="Genomic_DNA"/>
</dbReference>
<dbReference type="RefSeq" id="WP_347436266.1">
    <property type="nucleotide sequence ID" value="NZ_CP089291.1"/>
</dbReference>
<name>A0ABY4CGD1_9BACL</name>
<protein>
    <submittedName>
        <fullName evidence="2">Thiazole-containing bacteriocin maturation protein</fullName>
    </submittedName>
</protein>
<gene>
    <name evidence="2" type="ORF">LSG31_17055</name>
</gene>
<dbReference type="Gene3D" id="3.40.50.720">
    <property type="entry name" value="NAD(P)-binding Rossmann-like Domain"/>
    <property type="match status" value="1"/>
</dbReference>
<organism evidence="2 3">
    <name type="scientific">Fodinisporobacter ferrooxydans</name>
    <dbReference type="NCBI Taxonomy" id="2901836"/>
    <lineage>
        <taxon>Bacteria</taxon>
        <taxon>Bacillati</taxon>
        <taxon>Bacillota</taxon>
        <taxon>Bacilli</taxon>
        <taxon>Bacillales</taxon>
        <taxon>Alicyclobacillaceae</taxon>
        <taxon>Fodinisporobacter</taxon>
    </lineage>
</organism>
<dbReference type="InterPro" id="IPR022368">
    <property type="entry name" value="Thiazole_bacteriocin_mat_put"/>
</dbReference>
<dbReference type="SUPFAM" id="SSF69572">
    <property type="entry name" value="Activating enzymes of the ubiquitin-like proteins"/>
    <property type="match status" value="1"/>
</dbReference>
<accession>A0ABY4CGD1</accession>
<evidence type="ECO:0000313" key="2">
    <source>
        <dbReference type="EMBL" id="UOF89576.1"/>
    </source>
</evidence>
<proteinExistence type="predicted"/>
<reference evidence="2" key="1">
    <citation type="submission" date="2021-12" db="EMBL/GenBank/DDBJ databases">
        <title>Alicyclobacillaceae gen. nov., sp. nov., isolated from chalcocite enrichment system.</title>
        <authorList>
            <person name="Jiang Z."/>
        </authorList>
    </citation>
    <scope>NUCLEOTIDE SEQUENCE</scope>
    <source>
        <strain evidence="2">MYW30-H2</strain>
    </source>
</reference>
<dbReference type="NCBIfam" id="TIGR03693">
    <property type="entry name" value="ocin_ThiF_like"/>
    <property type="match status" value="1"/>
</dbReference>
<feature type="domain" description="THIF-type NAD/FAD binding fold" evidence="1">
    <location>
        <begin position="173"/>
        <end position="321"/>
    </location>
</feature>
<dbReference type="InterPro" id="IPR000594">
    <property type="entry name" value="ThiF_NAD_FAD-bd"/>
</dbReference>
<evidence type="ECO:0000313" key="3">
    <source>
        <dbReference type="Proteomes" id="UP000830167"/>
    </source>
</evidence>
<sequence>MTSVNPSMRLKAKGDTFFIPDPNGGVYFRNNESSFRMEGRTIYQWIEQLMPMFDGELSLEDLTDGLDDEYRDQIFEIAEILHKNGFVRDVSQDHPHQLPDQILERYAAQIEFLDNFSGSGAYRFQSYRQAKVLAIGAGPFFLSLVTALLESGIPRFHVLVTDSAPTDRKRMAELVAHARKADSEVMVEEVTHRKEGVNSWREIVQPFDWILYVSQQHDVGELQILHAICREEKKRLIPAMCVHHVGIAGPLVDSDSEGCFESAWRRLHKSALCKDPQLHTFSSTAGAMLANVIVFELLKKVTGVTESDLKNKFFLLNLETLEGNWNWFLPHPLVTGRMSVQCVQDFESQLERKCGSHESLELLSYFSKLTSAETGIFHIWGEGELQQLPLAQCRVQAVDPLTEGPAELLPDVVCTGLTHKEARREAGLAGIEAYVSRMLVPLVSALSSQKGIAGITVKPEECIGVGAGETVAEGICRGLQRCLDEELSRQQAAQPYTVCPVQLGTVEDERCQFYLQALNTLQGAPTIGLGQEICGFPAVWIGMSGRWHCNAGLNLTMALQHALQQAVLAAQNKTACLTTQAHEVSSVHLEESTSQSLVISSCEKVEQSEVVRSALEILKRNRKKLLVLDLAFEPFLKEELAGVFGVLLREEESR</sequence>
<dbReference type="InterPro" id="IPR035985">
    <property type="entry name" value="Ubiquitin-activating_enz"/>
</dbReference>
<dbReference type="Pfam" id="PF00899">
    <property type="entry name" value="ThiF"/>
    <property type="match status" value="1"/>
</dbReference>
<keyword evidence="3" id="KW-1185">Reference proteome</keyword>
<evidence type="ECO:0000259" key="1">
    <source>
        <dbReference type="Pfam" id="PF00899"/>
    </source>
</evidence>